<dbReference type="EC" id="1.4.3.3" evidence="6"/>
<dbReference type="Gene3D" id="3.40.50.720">
    <property type="entry name" value="NAD(P)-binding Rossmann-like Domain"/>
    <property type="match status" value="1"/>
</dbReference>
<feature type="binding site" evidence="9">
    <location>
        <begin position="291"/>
        <end position="296"/>
    </location>
    <ligand>
        <name>FAD</name>
        <dbReference type="ChEBI" id="CHEBI:57692"/>
    </ligand>
</feature>
<feature type="binding site" evidence="9">
    <location>
        <position position="212"/>
    </location>
    <ligand>
        <name>D-dopa</name>
        <dbReference type="ChEBI" id="CHEBI:149689"/>
    </ligand>
</feature>
<dbReference type="PIRSF" id="PIRSF000189">
    <property type="entry name" value="D-aa_oxidase"/>
    <property type="match status" value="1"/>
</dbReference>
<dbReference type="GO" id="GO:0071949">
    <property type="term" value="F:FAD binding"/>
    <property type="evidence" value="ECO:0007669"/>
    <property type="project" value="InterPro"/>
</dbReference>
<comment type="catalytic activity">
    <reaction evidence="8">
        <text>a D-alpha-amino acid + O2 + H2O = a 2-oxocarboxylate + H2O2 + NH4(+)</text>
        <dbReference type="Rhea" id="RHEA:21816"/>
        <dbReference type="ChEBI" id="CHEBI:15377"/>
        <dbReference type="ChEBI" id="CHEBI:15379"/>
        <dbReference type="ChEBI" id="CHEBI:16240"/>
        <dbReference type="ChEBI" id="CHEBI:28938"/>
        <dbReference type="ChEBI" id="CHEBI:35179"/>
        <dbReference type="ChEBI" id="CHEBI:59871"/>
        <dbReference type="EC" id="1.4.3.3"/>
    </reaction>
    <physiologicalReaction direction="left-to-right" evidence="8">
        <dbReference type="Rhea" id="RHEA:21817"/>
    </physiologicalReaction>
</comment>
<dbReference type="SUPFAM" id="SSF54373">
    <property type="entry name" value="FAD-linked reductases, C-terminal domain"/>
    <property type="match status" value="1"/>
</dbReference>
<dbReference type="Gene3D" id="3.30.9.10">
    <property type="entry name" value="D-Amino Acid Oxidase, subunit A, domain 2"/>
    <property type="match status" value="1"/>
</dbReference>
<dbReference type="AlphaFoldDB" id="A0A1H7JS73"/>
<dbReference type="InterPro" id="IPR023209">
    <property type="entry name" value="DAO"/>
</dbReference>
<dbReference type="GO" id="GO:0005737">
    <property type="term" value="C:cytoplasm"/>
    <property type="evidence" value="ECO:0007669"/>
    <property type="project" value="TreeGrafter"/>
</dbReference>
<evidence type="ECO:0000256" key="6">
    <source>
        <dbReference type="ARBA" id="ARBA00039101"/>
    </source>
</evidence>
<dbReference type="Proteomes" id="UP000198677">
    <property type="component" value="Unassembled WGS sequence"/>
</dbReference>
<evidence type="ECO:0000259" key="10">
    <source>
        <dbReference type="Pfam" id="PF01266"/>
    </source>
</evidence>
<organism evidence="11 12">
    <name type="scientific">Rhodococcus maanshanensis</name>
    <dbReference type="NCBI Taxonomy" id="183556"/>
    <lineage>
        <taxon>Bacteria</taxon>
        <taxon>Bacillati</taxon>
        <taxon>Actinomycetota</taxon>
        <taxon>Actinomycetes</taxon>
        <taxon>Mycobacteriales</taxon>
        <taxon>Nocardiaceae</taxon>
        <taxon>Rhodococcus</taxon>
    </lineage>
</organism>
<dbReference type="PANTHER" id="PTHR11530:SF11">
    <property type="entry name" value="D-ASPARTATE OXIDASE"/>
    <property type="match status" value="1"/>
</dbReference>
<dbReference type="OrthoDB" id="246701at2"/>
<evidence type="ECO:0000256" key="4">
    <source>
        <dbReference type="ARBA" id="ARBA00022827"/>
    </source>
</evidence>
<comment type="cofactor">
    <cofactor evidence="1 9">
        <name>FAD</name>
        <dbReference type="ChEBI" id="CHEBI:57692"/>
    </cofactor>
</comment>
<dbReference type="InterPro" id="IPR006076">
    <property type="entry name" value="FAD-dep_OxRdtase"/>
</dbReference>
<dbReference type="Pfam" id="PF01266">
    <property type="entry name" value="DAO"/>
    <property type="match status" value="1"/>
</dbReference>
<proteinExistence type="inferred from homology"/>
<dbReference type="GO" id="GO:0003884">
    <property type="term" value="F:D-amino-acid oxidase activity"/>
    <property type="evidence" value="ECO:0007669"/>
    <property type="project" value="UniProtKB-EC"/>
</dbReference>
<gene>
    <name evidence="11" type="ORF">SAMN05444583_103275</name>
</gene>
<dbReference type="SUPFAM" id="SSF51971">
    <property type="entry name" value="Nucleotide-binding domain"/>
    <property type="match status" value="1"/>
</dbReference>
<evidence type="ECO:0000313" key="11">
    <source>
        <dbReference type="EMBL" id="SEK77186.1"/>
    </source>
</evidence>
<keyword evidence="3" id="KW-0285">Flavoprotein</keyword>
<dbReference type="PANTHER" id="PTHR11530">
    <property type="entry name" value="D-AMINO ACID OXIDASE"/>
    <property type="match status" value="1"/>
</dbReference>
<evidence type="ECO:0000256" key="2">
    <source>
        <dbReference type="ARBA" id="ARBA00006730"/>
    </source>
</evidence>
<evidence type="ECO:0000256" key="7">
    <source>
        <dbReference type="ARBA" id="ARBA00039751"/>
    </source>
</evidence>
<evidence type="ECO:0000256" key="1">
    <source>
        <dbReference type="ARBA" id="ARBA00001974"/>
    </source>
</evidence>
<evidence type="ECO:0000313" key="12">
    <source>
        <dbReference type="Proteomes" id="UP000198677"/>
    </source>
</evidence>
<evidence type="ECO:0000256" key="9">
    <source>
        <dbReference type="PIRSR" id="PIRSR000189-1"/>
    </source>
</evidence>
<accession>A0A1H7JS73</accession>
<reference evidence="12" key="1">
    <citation type="submission" date="2016-10" db="EMBL/GenBank/DDBJ databases">
        <authorList>
            <person name="Varghese N."/>
            <person name="Submissions S."/>
        </authorList>
    </citation>
    <scope>NUCLEOTIDE SEQUENCE [LARGE SCALE GENOMIC DNA]</scope>
    <source>
        <strain evidence="12">DSM 44675</strain>
    </source>
</reference>
<feature type="domain" description="FAD dependent oxidoreductase" evidence="10">
    <location>
        <begin position="6"/>
        <end position="308"/>
    </location>
</feature>
<feature type="binding site" evidence="9">
    <location>
        <position position="267"/>
    </location>
    <ligand>
        <name>D-dopa</name>
        <dbReference type="ChEBI" id="CHEBI:149689"/>
    </ligand>
</feature>
<dbReference type="GO" id="GO:0019478">
    <property type="term" value="P:D-amino acid catabolic process"/>
    <property type="evidence" value="ECO:0007669"/>
    <property type="project" value="TreeGrafter"/>
</dbReference>
<dbReference type="RefSeq" id="WP_072750984.1">
    <property type="nucleotide sequence ID" value="NZ_FOAW01000003.1"/>
</dbReference>
<keyword evidence="12" id="KW-1185">Reference proteome</keyword>
<keyword evidence="4 9" id="KW-0274">FAD</keyword>
<evidence type="ECO:0000256" key="5">
    <source>
        <dbReference type="ARBA" id="ARBA00023002"/>
    </source>
</evidence>
<dbReference type="EMBL" id="FOAW01000003">
    <property type="protein sequence ID" value="SEK77186.1"/>
    <property type="molecule type" value="Genomic_DNA"/>
</dbReference>
<feature type="binding site" evidence="9">
    <location>
        <position position="292"/>
    </location>
    <ligand>
        <name>D-dopa</name>
        <dbReference type="ChEBI" id="CHEBI:149689"/>
    </ligand>
</feature>
<protein>
    <recommendedName>
        <fullName evidence="7">D-amino-acid oxidase</fullName>
        <ecNumber evidence="6">1.4.3.3</ecNumber>
    </recommendedName>
</protein>
<name>A0A1H7JS73_9NOCA</name>
<feature type="binding site" evidence="9">
    <location>
        <begin position="40"/>
        <end position="41"/>
    </location>
    <ligand>
        <name>FAD</name>
        <dbReference type="ChEBI" id="CHEBI:57692"/>
    </ligand>
</feature>
<feature type="binding site" evidence="9">
    <location>
        <position position="154"/>
    </location>
    <ligand>
        <name>FAD</name>
        <dbReference type="ChEBI" id="CHEBI:57692"/>
    </ligand>
</feature>
<evidence type="ECO:0000256" key="3">
    <source>
        <dbReference type="ARBA" id="ARBA00022630"/>
    </source>
</evidence>
<keyword evidence="5" id="KW-0560">Oxidoreductase</keyword>
<sequence length="312" mass="32768">MSTEATVIGGGVIGLTCALELARSGHDVTVLTADPIADTTSAVAAAIWFPYEAAPADAVLRWSAESATVFAVLTSDPSAGVTLRTGTVLERSAAPDRWWIPAVTGHRVIPGEELPSGVTSGVRCEVPVIDMGRYLPWLARRCEAAGVRVIRRRVDDLTQVTGELIVVAAGLRSAALTGDAPLIPLRGQVVRVANPGLTDWLIDDDNPDGMTYVVPRFEDVVCGGTAELGSVDTAVDLDTERAILERCYALVPELRDAPVLSRGVGLRPTRPSVRLEALPGARRIICCYGHGGAGVTLSWGCAREVAALAGEA</sequence>
<evidence type="ECO:0000256" key="8">
    <source>
        <dbReference type="ARBA" id="ARBA00049547"/>
    </source>
</evidence>
<comment type="similarity">
    <text evidence="2">Belongs to the DAMOX/DASOX family.</text>
</comment>